<dbReference type="AlphaFoldDB" id="D5GF52"/>
<dbReference type="Proteomes" id="UP000006911">
    <property type="component" value="Unassembled WGS sequence"/>
</dbReference>
<evidence type="ECO:0000313" key="2">
    <source>
        <dbReference type="Proteomes" id="UP000006911"/>
    </source>
</evidence>
<reference evidence="1 2" key="1">
    <citation type="journal article" date="2010" name="Nature">
        <title>Perigord black truffle genome uncovers evolutionary origins and mechanisms of symbiosis.</title>
        <authorList>
            <person name="Martin F."/>
            <person name="Kohler A."/>
            <person name="Murat C."/>
            <person name="Balestrini R."/>
            <person name="Coutinho P.M."/>
            <person name="Jaillon O."/>
            <person name="Montanini B."/>
            <person name="Morin E."/>
            <person name="Noel B."/>
            <person name="Percudani R."/>
            <person name="Porcel B."/>
            <person name="Rubini A."/>
            <person name="Amicucci A."/>
            <person name="Amselem J."/>
            <person name="Anthouard V."/>
            <person name="Arcioni S."/>
            <person name="Artiguenave F."/>
            <person name="Aury J.M."/>
            <person name="Ballario P."/>
            <person name="Bolchi A."/>
            <person name="Brenna A."/>
            <person name="Brun A."/>
            <person name="Buee M."/>
            <person name="Cantarel B."/>
            <person name="Chevalier G."/>
            <person name="Couloux A."/>
            <person name="Da Silva C."/>
            <person name="Denoeud F."/>
            <person name="Duplessis S."/>
            <person name="Ghignone S."/>
            <person name="Hilselberger B."/>
            <person name="Iotti M."/>
            <person name="Marcais B."/>
            <person name="Mello A."/>
            <person name="Miranda M."/>
            <person name="Pacioni G."/>
            <person name="Quesneville H."/>
            <person name="Riccioni C."/>
            <person name="Ruotolo R."/>
            <person name="Splivallo R."/>
            <person name="Stocchi V."/>
            <person name="Tisserant E."/>
            <person name="Viscomi A.R."/>
            <person name="Zambonelli A."/>
            <person name="Zampieri E."/>
            <person name="Henrissat B."/>
            <person name="Lebrun M.H."/>
            <person name="Paolocci F."/>
            <person name="Bonfante P."/>
            <person name="Ottonello S."/>
            <person name="Wincker P."/>
        </authorList>
    </citation>
    <scope>NUCLEOTIDE SEQUENCE [LARGE SCALE GENOMIC DNA]</scope>
    <source>
        <strain evidence="1 2">Mel28</strain>
    </source>
</reference>
<dbReference type="InParanoid" id="D5GF52"/>
<dbReference type="HOGENOM" id="CLU_3191640_0_0_1"/>
<proteinExistence type="predicted"/>
<accession>D5GF52</accession>
<dbReference type="RefSeq" id="XP_002838954.1">
    <property type="nucleotide sequence ID" value="XM_002838908.1"/>
</dbReference>
<protein>
    <submittedName>
        <fullName evidence="1">(Perigord truffle) hypothetical protein</fullName>
    </submittedName>
</protein>
<dbReference type="KEGG" id="tml:GSTUM_00001859001"/>
<name>D5GF52_TUBMM</name>
<sequence length="46" mass="4992">MDTGTASRARVLYSTRVGSYGERGYLFQLVSLPTVTVLAGEEIGLR</sequence>
<evidence type="ECO:0000313" key="1">
    <source>
        <dbReference type="EMBL" id="CAZ83145.1"/>
    </source>
</evidence>
<dbReference type="EMBL" id="FN430207">
    <property type="protein sequence ID" value="CAZ83145.1"/>
    <property type="molecule type" value="Genomic_DNA"/>
</dbReference>
<gene>
    <name evidence="1" type="ORF">GSTUM_00001859001</name>
</gene>
<organism evidence="1 2">
    <name type="scientific">Tuber melanosporum (strain Mel28)</name>
    <name type="common">Perigord black truffle</name>
    <dbReference type="NCBI Taxonomy" id="656061"/>
    <lineage>
        <taxon>Eukaryota</taxon>
        <taxon>Fungi</taxon>
        <taxon>Dikarya</taxon>
        <taxon>Ascomycota</taxon>
        <taxon>Pezizomycotina</taxon>
        <taxon>Pezizomycetes</taxon>
        <taxon>Pezizales</taxon>
        <taxon>Tuberaceae</taxon>
        <taxon>Tuber</taxon>
    </lineage>
</organism>
<dbReference type="GeneID" id="9188006"/>
<keyword evidence="2" id="KW-1185">Reference proteome</keyword>